<gene>
    <name evidence="2" type="ORF">IV53_GL000566</name>
</gene>
<sequence length="573" mass="61842">MIEQGGKRKLKVANITEVEFRKMVKLSSDRLNKHAELIDSLNVFPVPDGDTGTNMSLSMTSGNQYVAESTATSVGELTTALAKGLLMGARGNSGVILSQIFRGFNKAVKTKEVLTAQDLSDALSGGAEVAYKAVMKPKEGTILTVARKAAEGARKAVKESDDVLVVMEAAYNAAEEALANTPNQLPVLKEVGVVDSGGKGLTYVYQSFFDILAGNDHLLEVDNKISEKDMEDMIKSEHHKSVQGQMDTEDIKYGYCTEIMVRLGAGRLVDREFDYDEFRNHLAELGDSLLVVADDEVVKVHVHTEHPGDVFNYGQHFGSLIKMKVDNMRLQHETILETQDTPAAPAMPVMKNDLSGDYGIIAISSGKGISELFQGLGANYIVSGGQTMNPSTEDIVAAIDKTGAEKVIILPNNKNILLAAQQAAEVAEVEVAVIPSATIAQGMAALFVFNKDASLAENAEAMTENLEYVTSGQVTTAVRDTTIDGQVIKKDEFMGIIDGKIKLTEKTALEAAIAMSKEMIDDDSEVITIIFGEDGTQAEAEEIKEAILAIDEDLEVEIHAGNQPVYPYLISVE</sequence>
<dbReference type="PANTHER" id="PTHR33434:SF4">
    <property type="entry name" value="PHOSPHATASE PROTEIN"/>
    <property type="match status" value="1"/>
</dbReference>
<dbReference type="PROSITE" id="PS51480">
    <property type="entry name" value="DHAL"/>
    <property type="match status" value="1"/>
</dbReference>
<organism evidence="2 3">
    <name type="scientific">Ligilactobacillus ceti DSM 22408</name>
    <dbReference type="NCBI Taxonomy" id="1122146"/>
    <lineage>
        <taxon>Bacteria</taxon>
        <taxon>Bacillati</taxon>
        <taxon>Bacillota</taxon>
        <taxon>Bacilli</taxon>
        <taxon>Lactobacillales</taxon>
        <taxon>Lactobacillaceae</taxon>
        <taxon>Ligilactobacillus</taxon>
    </lineage>
</organism>
<dbReference type="AlphaFoldDB" id="A0A0R2KGT7"/>
<dbReference type="Pfam" id="PF02734">
    <property type="entry name" value="Dak2"/>
    <property type="match status" value="1"/>
</dbReference>
<dbReference type="PANTHER" id="PTHR33434">
    <property type="entry name" value="DEGV DOMAIN-CONTAINING PROTEIN DR_1986-RELATED"/>
    <property type="match status" value="1"/>
</dbReference>
<name>A0A0R2KGT7_9LACO</name>
<dbReference type="InterPro" id="IPR048394">
    <property type="entry name" value="FakA-like_M"/>
</dbReference>
<dbReference type="InterPro" id="IPR004007">
    <property type="entry name" value="DhaL_dom"/>
</dbReference>
<dbReference type="SMART" id="SM01121">
    <property type="entry name" value="Dak1_2"/>
    <property type="match status" value="1"/>
</dbReference>
<dbReference type="InterPro" id="IPR033470">
    <property type="entry name" value="FakA-like_C"/>
</dbReference>
<dbReference type="Pfam" id="PF21645">
    <property type="entry name" value="FakA-like_M"/>
    <property type="match status" value="1"/>
</dbReference>
<evidence type="ECO:0000259" key="1">
    <source>
        <dbReference type="PROSITE" id="PS51480"/>
    </source>
</evidence>
<dbReference type="EMBL" id="JQBZ01000025">
    <property type="protein sequence ID" value="KRN88601.1"/>
    <property type="molecule type" value="Genomic_DNA"/>
</dbReference>
<keyword evidence="3" id="KW-1185">Reference proteome</keyword>
<reference evidence="2 3" key="1">
    <citation type="journal article" date="2015" name="Genome Announc.">
        <title>Expanding the biotechnology potential of lactobacilli through comparative genomics of 213 strains and associated genera.</title>
        <authorList>
            <person name="Sun Z."/>
            <person name="Harris H.M."/>
            <person name="McCann A."/>
            <person name="Guo C."/>
            <person name="Argimon S."/>
            <person name="Zhang W."/>
            <person name="Yang X."/>
            <person name="Jeffery I.B."/>
            <person name="Cooney J.C."/>
            <person name="Kagawa T.F."/>
            <person name="Liu W."/>
            <person name="Song Y."/>
            <person name="Salvetti E."/>
            <person name="Wrobel A."/>
            <person name="Rasinkangas P."/>
            <person name="Parkhill J."/>
            <person name="Rea M.C."/>
            <person name="O'Sullivan O."/>
            <person name="Ritari J."/>
            <person name="Douillard F.P."/>
            <person name="Paul Ross R."/>
            <person name="Yang R."/>
            <person name="Briner A.E."/>
            <person name="Felis G.E."/>
            <person name="de Vos W.M."/>
            <person name="Barrangou R."/>
            <person name="Klaenhammer T.R."/>
            <person name="Caufield P.W."/>
            <person name="Cui Y."/>
            <person name="Zhang H."/>
            <person name="O'Toole P.W."/>
        </authorList>
    </citation>
    <scope>NUCLEOTIDE SEQUENCE [LARGE SCALE GENOMIC DNA]</scope>
    <source>
        <strain evidence="2 3">DSM 22408</strain>
    </source>
</reference>
<dbReference type="PATRIC" id="fig|1122146.4.peg.582"/>
<dbReference type="SMART" id="SM01120">
    <property type="entry name" value="Dak2"/>
    <property type="match status" value="1"/>
</dbReference>
<dbReference type="Gene3D" id="1.25.40.340">
    <property type="match status" value="1"/>
</dbReference>
<proteinExistence type="predicted"/>
<feature type="domain" description="DhaL" evidence="1">
    <location>
        <begin position="18"/>
        <end position="210"/>
    </location>
</feature>
<dbReference type="STRING" id="1122146.IV53_GL000566"/>
<protein>
    <recommendedName>
        <fullName evidence="1">DhaL domain-containing protein</fullName>
    </recommendedName>
</protein>
<dbReference type="eggNOG" id="COG1461">
    <property type="taxonomic scope" value="Bacteria"/>
</dbReference>
<dbReference type="Pfam" id="PF13684">
    <property type="entry name" value="FakA-like_C"/>
    <property type="match status" value="1"/>
</dbReference>
<dbReference type="InterPro" id="IPR019986">
    <property type="entry name" value="YloV-like"/>
</dbReference>
<dbReference type="GO" id="GO:0006071">
    <property type="term" value="P:glycerol metabolic process"/>
    <property type="evidence" value="ECO:0007669"/>
    <property type="project" value="InterPro"/>
</dbReference>
<evidence type="ECO:0000313" key="2">
    <source>
        <dbReference type="EMBL" id="KRN88601.1"/>
    </source>
</evidence>
<evidence type="ECO:0000313" key="3">
    <source>
        <dbReference type="Proteomes" id="UP000051500"/>
    </source>
</evidence>
<accession>A0A0R2KGT7</accession>
<dbReference type="SUPFAM" id="SSF101473">
    <property type="entry name" value="DhaL-like"/>
    <property type="match status" value="1"/>
</dbReference>
<dbReference type="Proteomes" id="UP000051500">
    <property type="component" value="Unassembled WGS sequence"/>
</dbReference>
<dbReference type="InterPro" id="IPR050270">
    <property type="entry name" value="DegV_domain_contain"/>
</dbReference>
<comment type="caution">
    <text evidence="2">The sequence shown here is derived from an EMBL/GenBank/DDBJ whole genome shotgun (WGS) entry which is preliminary data.</text>
</comment>
<dbReference type="InterPro" id="IPR036117">
    <property type="entry name" value="DhaL_dom_sf"/>
</dbReference>
<dbReference type="GO" id="GO:0004371">
    <property type="term" value="F:glycerone kinase activity"/>
    <property type="evidence" value="ECO:0007669"/>
    <property type="project" value="InterPro"/>
</dbReference>
<dbReference type="NCBIfam" id="TIGR03599">
    <property type="entry name" value="YloV"/>
    <property type="match status" value="1"/>
</dbReference>